<protein>
    <submittedName>
        <fullName evidence="1">Uncharacterized protein</fullName>
    </submittedName>
</protein>
<evidence type="ECO:0000313" key="1">
    <source>
        <dbReference type="EMBL" id="KOF81832.1"/>
    </source>
</evidence>
<proteinExistence type="predicted"/>
<sequence length="64" mass="7534">MMMQHVILISLFKNSTCWHEYHIFQFLVPPSATTTSHLLNGWGWGERNKQKKLSCHADNRNHVI</sequence>
<dbReference type="EMBL" id="KQ419981">
    <property type="protein sequence ID" value="KOF81832.1"/>
    <property type="molecule type" value="Genomic_DNA"/>
</dbReference>
<name>A0A0L8GY38_OCTBM</name>
<dbReference type="AlphaFoldDB" id="A0A0L8GY38"/>
<reference evidence="1" key="1">
    <citation type="submission" date="2015-07" db="EMBL/GenBank/DDBJ databases">
        <title>MeaNS - Measles Nucleotide Surveillance Program.</title>
        <authorList>
            <person name="Tran T."/>
            <person name="Druce J."/>
        </authorList>
    </citation>
    <scope>NUCLEOTIDE SEQUENCE</scope>
    <source>
        <strain evidence="1">UCB-OBI-ISO-001</strain>
        <tissue evidence="1">Gonad</tissue>
    </source>
</reference>
<gene>
    <name evidence="1" type="ORF">OCBIM_22026066mg</name>
</gene>
<accession>A0A0L8GY38</accession>
<organism evidence="1">
    <name type="scientific">Octopus bimaculoides</name>
    <name type="common">California two-spotted octopus</name>
    <dbReference type="NCBI Taxonomy" id="37653"/>
    <lineage>
        <taxon>Eukaryota</taxon>
        <taxon>Metazoa</taxon>
        <taxon>Spiralia</taxon>
        <taxon>Lophotrochozoa</taxon>
        <taxon>Mollusca</taxon>
        <taxon>Cephalopoda</taxon>
        <taxon>Coleoidea</taxon>
        <taxon>Octopodiformes</taxon>
        <taxon>Octopoda</taxon>
        <taxon>Incirrata</taxon>
        <taxon>Octopodidae</taxon>
        <taxon>Octopus</taxon>
    </lineage>
</organism>